<evidence type="ECO:0000313" key="1">
    <source>
        <dbReference type="EMBL" id="SUZ53655.1"/>
    </source>
</evidence>
<dbReference type="PANTHER" id="PTHR43975">
    <property type="entry name" value="ZGC:101858"/>
    <property type="match status" value="1"/>
</dbReference>
<sequence length="239" mass="26211">MLKPNNRVILISGASSGIGLAIAKLLLEEGYNLSLGVRNIEKTKNLFSKCKSQNYIIEKFEATDLKTIDSWVENTINIFGKIDGLINNAGILKIVSFDEGEIEELNELWKVNVVAPFYLTKLCLPHIKKTNYGRIINIASTDGKRYRESVSVGYSMVKHALVSMSHATRIAGWNDGIRVTAICPGAVDTNLLNGIPGVTTSKQRLKPETIAHTVSYVLSLPKNASVAELPINARVESTI</sequence>
<dbReference type="Pfam" id="PF00106">
    <property type="entry name" value="adh_short"/>
    <property type="match status" value="1"/>
</dbReference>
<dbReference type="SUPFAM" id="SSF51735">
    <property type="entry name" value="NAD(P)-binding Rossmann-fold domains"/>
    <property type="match status" value="1"/>
</dbReference>
<name>A0A381NGE9_9ZZZZ</name>
<organism evidence="1">
    <name type="scientific">marine metagenome</name>
    <dbReference type="NCBI Taxonomy" id="408172"/>
    <lineage>
        <taxon>unclassified sequences</taxon>
        <taxon>metagenomes</taxon>
        <taxon>ecological metagenomes</taxon>
    </lineage>
</organism>
<proteinExistence type="predicted"/>
<dbReference type="PANTHER" id="PTHR43975:SF2">
    <property type="entry name" value="EG:BACR7A4.14 PROTEIN-RELATED"/>
    <property type="match status" value="1"/>
</dbReference>
<protein>
    <recommendedName>
        <fullName evidence="2">Short-chain dehydrogenase</fullName>
    </recommendedName>
</protein>
<gene>
    <name evidence="1" type="ORF">METZ01_LOCUS6509</name>
</gene>
<dbReference type="AlphaFoldDB" id="A0A381NGE9"/>
<accession>A0A381NGE9</accession>
<dbReference type="Gene3D" id="3.40.50.720">
    <property type="entry name" value="NAD(P)-binding Rossmann-like Domain"/>
    <property type="match status" value="1"/>
</dbReference>
<dbReference type="EMBL" id="UINC01000341">
    <property type="protein sequence ID" value="SUZ53655.1"/>
    <property type="molecule type" value="Genomic_DNA"/>
</dbReference>
<evidence type="ECO:0008006" key="2">
    <source>
        <dbReference type="Google" id="ProtNLM"/>
    </source>
</evidence>
<dbReference type="PRINTS" id="PR00081">
    <property type="entry name" value="GDHRDH"/>
</dbReference>
<dbReference type="InterPro" id="IPR002347">
    <property type="entry name" value="SDR_fam"/>
</dbReference>
<reference evidence="1" key="1">
    <citation type="submission" date="2018-05" db="EMBL/GenBank/DDBJ databases">
        <authorList>
            <person name="Lanie J.A."/>
            <person name="Ng W.-L."/>
            <person name="Kazmierczak K.M."/>
            <person name="Andrzejewski T.M."/>
            <person name="Davidsen T.M."/>
            <person name="Wayne K.J."/>
            <person name="Tettelin H."/>
            <person name="Glass J.I."/>
            <person name="Rusch D."/>
            <person name="Podicherti R."/>
            <person name="Tsui H.-C.T."/>
            <person name="Winkler M.E."/>
        </authorList>
    </citation>
    <scope>NUCLEOTIDE SEQUENCE</scope>
</reference>
<dbReference type="PRINTS" id="PR00080">
    <property type="entry name" value="SDRFAMILY"/>
</dbReference>
<dbReference type="InterPro" id="IPR036291">
    <property type="entry name" value="NAD(P)-bd_dom_sf"/>
</dbReference>